<evidence type="ECO:0000313" key="2">
    <source>
        <dbReference type="EMBL" id="RNJ56631.1"/>
    </source>
</evidence>
<keyword evidence="3" id="KW-1185">Reference proteome</keyword>
<name>A0A3M9Y8P8_9PEZI</name>
<reference evidence="2 3" key="1">
    <citation type="submission" date="2018-10" db="EMBL/GenBank/DDBJ databases">
        <title>Genome sequence of Verticillium nonalfalfae VnAa140.</title>
        <authorList>
            <person name="Stajich J.E."/>
            <person name="Kasson M.T."/>
        </authorList>
    </citation>
    <scope>NUCLEOTIDE SEQUENCE [LARGE SCALE GENOMIC DNA]</scope>
    <source>
        <strain evidence="2 3">VnAa140</strain>
    </source>
</reference>
<feature type="compositionally biased region" description="Basic and acidic residues" evidence="1">
    <location>
        <begin position="296"/>
        <end position="309"/>
    </location>
</feature>
<evidence type="ECO:0000256" key="1">
    <source>
        <dbReference type="SAM" id="MobiDB-lite"/>
    </source>
</evidence>
<feature type="region of interest" description="Disordered" evidence="1">
    <location>
        <begin position="281"/>
        <end position="327"/>
    </location>
</feature>
<dbReference type="GeneID" id="39610684"/>
<sequence>MLPRLGHGARPSHQLLSLARRPWPCPRQPDHLFELRLSVPPSSRRSFVSTPYRSARPSPEHRIDRYIQSALEDMDVRPPSAMPRPAVSMTPRTADASALSSLASARFAPGWHVVKANDRAILTPLAHARSVQRLAHYRTRAAQRPLWIDWIVLQAGCSPVVVSLAKRRMRLALRLALAARGVHKYGWPKEAVEGAWAANRAARFGGGGQENTETDQGSRGGGVTPQQQLERLRREAKVPVLTGTVWMTIRKPQELIGTPFEKLRQMADRLVGGLLERHEEAGKPVGLSRQPKKTGRKVERASRGSRNEDLDAEFGDLGPSLTKDDFF</sequence>
<feature type="region of interest" description="Disordered" evidence="1">
    <location>
        <begin position="203"/>
        <end position="230"/>
    </location>
</feature>
<dbReference type="EMBL" id="RBVV01000053">
    <property type="protein sequence ID" value="RNJ56631.1"/>
    <property type="molecule type" value="Genomic_DNA"/>
</dbReference>
<dbReference type="AlphaFoldDB" id="A0A3M9Y8P8"/>
<gene>
    <name evidence="2" type="ORF">D7B24_006995</name>
</gene>
<comment type="caution">
    <text evidence="2">The sequence shown here is derived from an EMBL/GenBank/DDBJ whole genome shotgun (WGS) entry which is preliminary data.</text>
</comment>
<proteinExistence type="predicted"/>
<accession>A0A3M9Y8P8</accession>
<dbReference type="Proteomes" id="UP000267145">
    <property type="component" value="Unassembled WGS sequence"/>
</dbReference>
<evidence type="ECO:0000313" key="3">
    <source>
        <dbReference type="Proteomes" id="UP000267145"/>
    </source>
</evidence>
<dbReference type="RefSeq" id="XP_028494789.1">
    <property type="nucleotide sequence ID" value="XM_028641112.1"/>
</dbReference>
<organism evidence="2 3">
    <name type="scientific">Verticillium nonalfalfae</name>
    <dbReference type="NCBI Taxonomy" id="1051616"/>
    <lineage>
        <taxon>Eukaryota</taxon>
        <taxon>Fungi</taxon>
        <taxon>Dikarya</taxon>
        <taxon>Ascomycota</taxon>
        <taxon>Pezizomycotina</taxon>
        <taxon>Sordariomycetes</taxon>
        <taxon>Hypocreomycetidae</taxon>
        <taxon>Glomerellales</taxon>
        <taxon>Plectosphaerellaceae</taxon>
        <taxon>Verticillium</taxon>
    </lineage>
</organism>
<protein>
    <submittedName>
        <fullName evidence="2">Uncharacterized protein</fullName>
    </submittedName>
</protein>